<evidence type="ECO:0000313" key="2">
    <source>
        <dbReference type="Proteomes" id="UP000315540"/>
    </source>
</evidence>
<dbReference type="AlphaFoldDB" id="A0A504JJY7"/>
<evidence type="ECO:0000313" key="1">
    <source>
        <dbReference type="EMBL" id="TPN87933.1"/>
    </source>
</evidence>
<dbReference type="OrthoDB" id="1331714at2"/>
<reference evidence="1 2" key="1">
    <citation type="submission" date="2019-06" db="EMBL/GenBank/DDBJ databases">
        <authorList>
            <person name="Meng X."/>
        </authorList>
    </citation>
    <scope>NUCLEOTIDE SEQUENCE [LARGE SCALE GENOMIC DNA]</scope>
    <source>
        <strain evidence="1 2">M625</strain>
    </source>
</reference>
<dbReference type="RefSeq" id="WP_140592572.1">
    <property type="nucleotide sequence ID" value="NZ_VFWZ01000002.1"/>
</dbReference>
<sequence length="251" mass="29947">MGAWNTLHLFDINKFYNDAVPLFLGEKGSIRDDYLDFLKSYVFGGIEHLSNTELQNRINKSIVSLKEIANQFDSDFKKHKEYDFIKSEKEKQNYLDKHPEYYEFGAFFEYYIFKYCADFFPHIVCSKYGLLSILDPKRNSIGYEILRNLENYDNFFCPDGDGIVGWISIEDTEILLNCKEDFFSKDDCDDDDYSYLESFMKLVEIATNNKLGLIRGQDMREWTLERLPQFKLLPKNNWNYSEFEEVIRFKR</sequence>
<proteinExistence type="predicted"/>
<name>A0A504JJY7_9FLAO</name>
<organism evidence="1 2">
    <name type="scientific">Aquimarina algicola</name>
    <dbReference type="NCBI Taxonomy" id="2589995"/>
    <lineage>
        <taxon>Bacteria</taxon>
        <taxon>Pseudomonadati</taxon>
        <taxon>Bacteroidota</taxon>
        <taxon>Flavobacteriia</taxon>
        <taxon>Flavobacteriales</taxon>
        <taxon>Flavobacteriaceae</taxon>
        <taxon>Aquimarina</taxon>
    </lineage>
</organism>
<dbReference type="Proteomes" id="UP000315540">
    <property type="component" value="Unassembled WGS sequence"/>
</dbReference>
<comment type="caution">
    <text evidence="1">The sequence shown here is derived from an EMBL/GenBank/DDBJ whole genome shotgun (WGS) entry which is preliminary data.</text>
</comment>
<protein>
    <submittedName>
        <fullName evidence="1">Uncharacterized protein</fullName>
    </submittedName>
</protein>
<dbReference type="EMBL" id="VFWZ01000002">
    <property type="protein sequence ID" value="TPN87933.1"/>
    <property type="molecule type" value="Genomic_DNA"/>
</dbReference>
<gene>
    <name evidence="1" type="ORF">FHK87_10190</name>
</gene>
<keyword evidence="2" id="KW-1185">Reference proteome</keyword>
<accession>A0A504JJY7</accession>